<organism evidence="2 3">
    <name type="scientific">Desulfosarcina ovata subsp. sediminis</name>
    <dbReference type="NCBI Taxonomy" id="885957"/>
    <lineage>
        <taxon>Bacteria</taxon>
        <taxon>Pseudomonadati</taxon>
        <taxon>Thermodesulfobacteriota</taxon>
        <taxon>Desulfobacteria</taxon>
        <taxon>Desulfobacterales</taxon>
        <taxon>Desulfosarcinaceae</taxon>
        <taxon>Desulfosarcina</taxon>
    </lineage>
</organism>
<evidence type="ECO:0000313" key="2">
    <source>
        <dbReference type="EMBL" id="BBO79617.1"/>
    </source>
</evidence>
<sequence length="137" mass="16224">MIHFAPGTICKQNLDSKTESEETVTDKRWSIDFLPILMPLWHKHNVKAHNFNFRTNEDSIVYIEFDLAGDSSSIRSFYNDLLGNMKYFQKGLVELFDNAPPERDITGEFEERERKKEIERNPPPRPKYDAKMHKFMI</sequence>
<feature type="region of interest" description="Disordered" evidence="1">
    <location>
        <begin position="103"/>
        <end position="130"/>
    </location>
</feature>
<name>A0A5K7ZI42_9BACT</name>
<dbReference type="Proteomes" id="UP000425960">
    <property type="component" value="Chromosome"/>
</dbReference>
<dbReference type="KEGG" id="dov:DSCO28_01830"/>
<proteinExistence type="predicted"/>
<evidence type="ECO:0000313" key="3">
    <source>
        <dbReference type="Proteomes" id="UP000425960"/>
    </source>
</evidence>
<dbReference type="EMBL" id="AP021876">
    <property type="protein sequence ID" value="BBO79617.1"/>
    <property type="molecule type" value="Genomic_DNA"/>
</dbReference>
<accession>A0A5K7ZI42</accession>
<reference evidence="2 3" key="1">
    <citation type="submission" date="2019-11" db="EMBL/GenBank/DDBJ databases">
        <title>Comparative genomics of hydrocarbon-degrading Desulfosarcina strains.</title>
        <authorList>
            <person name="Watanabe M."/>
            <person name="Kojima H."/>
            <person name="Fukui M."/>
        </authorList>
    </citation>
    <scope>NUCLEOTIDE SEQUENCE [LARGE SCALE GENOMIC DNA]</scope>
    <source>
        <strain evidence="2 3">28bB2T</strain>
    </source>
</reference>
<evidence type="ECO:0000256" key="1">
    <source>
        <dbReference type="SAM" id="MobiDB-lite"/>
    </source>
</evidence>
<protein>
    <submittedName>
        <fullName evidence="2">Uncharacterized protein</fullName>
    </submittedName>
</protein>
<gene>
    <name evidence="2" type="ORF">DSCO28_01830</name>
</gene>
<dbReference type="RefSeq" id="WP_155320759.1">
    <property type="nucleotide sequence ID" value="NZ_AP021876.1"/>
</dbReference>
<dbReference type="AlphaFoldDB" id="A0A5K7ZI42"/>